<dbReference type="InterPro" id="IPR000175">
    <property type="entry name" value="Na/ntran_symport"/>
</dbReference>
<dbReference type="SUPFAM" id="SSF161070">
    <property type="entry name" value="SNF-like"/>
    <property type="match status" value="1"/>
</dbReference>
<dbReference type="AlphaFoldDB" id="A0A255Z9C2"/>
<feature type="transmembrane region" description="Helical" evidence="6">
    <location>
        <begin position="27"/>
        <end position="50"/>
    </location>
</feature>
<feature type="transmembrane region" description="Helical" evidence="6">
    <location>
        <begin position="74"/>
        <end position="102"/>
    </location>
</feature>
<accession>A0A255Z9C2</accession>
<evidence type="ECO:0000256" key="2">
    <source>
        <dbReference type="ARBA" id="ARBA00022448"/>
    </source>
</evidence>
<dbReference type="CDD" id="cd10336">
    <property type="entry name" value="SLC6sbd_Tyt1-Like"/>
    <property type="match status" value="1"/>
</dbReference>
<gene>
    <name evidence="7" type="ORF">CHU95_00045</name>
</gene>
<reference evidence="7 8" key="1">
    <citation type="submission" date="2017-07" db="EMBL/GenBank/DDBJ databases">
        <title>Niveispirillum cyanobacteriorum sp. nov., isolated from cyanobacterial aggregates in a eutrophic lake.</title>
        <authorList>
            <person name="Cai H."/>
        </authorList>
    </citation>
    <scope>NUCLEOTIDE SEQUENCE [LARGE SCALE GENOMIC DNA]</scope>
    <source>
        <strain evidence="8">TH1-14</strain>
    </source>
</reference>
<feature type="transmembrane region" description="Helical" evidence="6">
    <location>
        <begin position="415"/>
        <end position="433"/>
    </location>
</feature>
<protein>
    <submittedName>
        <fullName evidence="7">Sodium-dependent transporter</fullName>
    </submittedName>
</protein>
<comment type="caution">
    <text evidence="7">The sequence shown here is derived from an EMBL/GenBank/DDBJ whole genome shotgun (WGS) entry which is preliminary data.</text>
</comment>
<dbReference type="InterPro" id="IPR037272">
    <property type="entry name" value="SNS_sf"/>
</dbReference>
<comment type="subcellular location">
    <subcellularLocation>
        <location evidence="1">Membrane</location>
        <topology evidence="1">Multi-pass membrane protein</topology>
    </subcellularLocation>
</comment>
<feature type="transmembrane region" description="Helical" evidence="6">
    <location>
        <begin position="372"/>
        <end position="394"/>
    </location>
</feature>
<evidence type="ECO:0000256" key="3">
    <source>
        <dbReference type="ARBA" id="ARBA00022692"/>
    </source>
</evidence>
<evidence type="ECO:0000256" key="1">
    <source>
        <dbReference type="ARBA" id="ARBA00004141"/>
    </source>
</evidence>
<feature type="transmembrane region" description="Helical" evidence="6">
    <location>
        <begin position="292"/>
        <end position="318"/>
    </location>
</feature>
<feature type="transmembrane region" description="Helical" evidence="6">
    <location>
        <begin position="162"/>
        <end position="181"/>
    </location>
</feature>
<evidence type="ECO:0000256" key="6">
    <source>
        <dbReference type="SAM" id="Phobius"/>
    </source>
</evidence>
<dbReference type="InterPro" id="IPR047218">
    <property type="entry name" value="YocR/YhdH-like"/>
</dbReference>
<evidence type="ECO:0000313" key="8">
    <source>
        <dbReference type="Proteomes" id="UP000216998"/>
    </source>
</evidence>
<keyword evidence="5 6" id="KW-0472">Membrane</keyword>
<dbReference type="EMBL" id="NOXU01000003">
    <property type="protein sequence ID" value="OYQ38011.1"/>
    <property type="molecule type" value="Genomic_DNA"/>
</dbReference>
<proteinExistence type="predicted"/>
<name>A0A255Z9C2_9PROT</name>
<feature type="transmembrane region" description="Helical" evidence="6">
    <location>
        <begin position="201"/>
        <end position="229"/>
    </location>
</feature>
<dbReference type="Pfam" id="PF00209">
    <property type="entry name" value="SNF"/>
    <property type="match status" value="2"/>
</dbReference>
<dbReference type="OrthoDB" id="9762833at2"/>
<dbReference type="PROSITE" id="PS50267">
    <property type="entry name" value="NA_NEUROTRAN_SYMP_3"/>
    <property type="match status" value="1"/>
</dbReference>
<feature type="transmembrane region" description="Helical" evidence="6">
    <location>
        <begin position="241"/>
        <end position="263"/>
    </location>
</feature>
<organism evidence="7 8">
    <name type="scientific">Niveispirillum lacus</name>
    <dbReference type="NCBI Taxonomy" id="1981099"/>
    <lineage>
        <taxon>Bacteria</taxon>
        <taxon>Pseudomonadati</taxon>
        <taxon>Pseudomonadota</taxon>
        <taxon>Alphaproteobacteria</taxon>
        <taxon>Rhodospirillales</taxon>
        <taxon>Azospirillaceae</taxon>
        <taxon>Niveispirillum</taxon>
    </lineage>
</organism>
<dbReference type="PANTHER" id="PTHR42948">
    <property type="entry name" value="TRANSPORTER"/>
    <property type="match status" value="1"/>
</dbReference>
<keyword evidence="4 6" id="KW-1133">Transmembrane helix</keyword>
<feature type="transmembrane region" description="Helical" evidence="6">
    <location>
        <begin position="330"/>
        <end position="352"/>
    </location>
</feature>
<evidence type="ECO:0000256" key="5">
    <source>
        <dbReference type="ARBA" id="ARBA00023136"/>
    </source>
</evidence>
<evidence type="ECO:0000256" key="4">
    <source>
        <dbReference type="ARBA" id="ARBA00022989"/>
    </source>
</evidence>
<keyword evidence="2" id="KW-0813">Transport</keyword>
<dbReference type="Proteomes" id="UP000216998">
    <property type="component" value="Unassembled WGS sequence"/>
</dbReference>
<evidence type="ECO:0000313" key="7">
    <source>
        <dbReference type="EMBL" id="OYQ38011.1"/>
    </source>
</evidence>
<keyword evidence="8" id="KW-1185">Reference proteome</keyword>
<sequence>MAAIGSSVGLGNIWKFPYMIGTGGGSAFMLVYMVCVLGVGLPILMAELALGRMGRQGPIETLVTLGRRYSGRAAWGLVGCVGVLAAVLILSFYSVVAGWSLAYIPKLLTGQMTGLSGADTGKAFNDFLADPWALTFWHALFMLLTIIPVARGIQAGIEKAVVWMMPLLFALLVVLCVYAGVEGNFVAGMTYLFKPDFDAVTWDVVLAATGQAFFSLSIGLGTMLAYGAYLPGGVSIPRTSVVIVLAAILTAVLAGTAIFPIVFANGLDPSAGPGLVFVTLTVAFGAMPGGEIFGAVFFVLLAIAALTSSVSLLEPIVAAFAGRTGLSRSALAWIGGIVAWLLGFLTLFSFNIWSDVHPLGGTRTWFDWIDYLTSNILLPLGGVMLALFAGWVVTREDSVKALGFENPTFYRVWRLLVRVVAPVGVVAAVVSNLA</sequence>
<dbReference type="NCBIfam" id="NF037979">
    <property type="entry name" value="Na_transp"/>
    <property type="match status" value="1"/>
</dbReference>
<keyword evidence="3 6" id="KW-0812">Transmembrane</keyword>
<dbReference type="GO" id="GO:0016020">
    <property type="term" value="C:membrane"/>
    <property type="evidence" value="ECO:0007669"/>
    <property type="project" value="UniProtKB-SubCell"/>
</dbReference>
<dbReference type="PANTHER" id="PTHR42948:SF1">
    <property type="entry name" value="TRANSPORTER"/>
    <property type="match status" value="1"/>
</dbReference>
<feature type="transmembrane region" description="Helical" evidence="6">
    <location>
        <begin position="132"/>
        <end position="150"/>
    </location>
</feature>